<evidence type="ECO:0000313" key="3">
    <source>
        <dbReference type="EMBL" id="EPQ50375.1"/>
    </source>
</evidence>
<accession>S7R7M7</accession>
<dbReference type="OrthoDB" id="2736611at2759"/>
<evidence type="ECO:0000313" key="4">
    <source>
        <dbReference type="Proteomes" id="UP000030669"/>
    </source>
</evidence>
<dbReference type="Pfam" id="PF26608">
    <property type="entry name" value="DUF8190"/>
    <property type="match status" value="1"/>
</dbReference>
<dbReference type="eggNOG" id="ENOG502SIUX">
    <property type="taxonomic scope" value="Eukaryota"/>
</dbReference>
<organism evidence="3 4">
    <name type="scientific">Gloeophyllum trabeum (strain ATCC 11539 / FP-39264 / Madison 617)</name>
    <name type="common">Brown rot fungus</name>
    <dbReference type="NCBI Taxonomy" id="670483"/>
    <lineage>
        <taxon>Eukaryota</taxon>
        <taxon>Fungi</taxon>
        <taxon>Dikarya</taxon>
        <taxon>Basidiomycota</taxon>
        <taxon>Agaricomycotina</taxon>
        <taxon>Agaricomycetes</taxon>
        <taxon>Gloeophyllales</taxon>
        <taxon>Gloeophyllaceae</taxon>
        <taxon>Gloeophyllum</taxon>
    </lineage>
</organism>
<evidence type="ECO:0000256" key="1">
    <source>
        <dbReference type="SAM" id="MobiDB-lite"/>
    </source>
</evidence>
<name>S7R7M7_GLOTA</name>
<keyword evidence="4" id="KW-1185">Reference proteome</keyword>
<dbReference type="Proteomes" id="UP000030669">
    <property type="component" value="Unassembled WGS sequence"/>
</dbReference>
<gene>
    <name evidence="3" type="ORF">GLOTRDRAFT_97094</name>
</gene>
<dbReference type="EMBL" id="KB469317">
    <property type="protein sequence ID" value="EPQ50375.1"/>
    <property type="molecule type" value="Genomic_DNA"/>
</dbReference>
<dbReference type="GeneID" id="19309949"/>
<feature type="compositionally biased region" description="Acidic residues" evidence="1">
    <location>
        <begin position="474"/>
        <end position="489"/>
    </location>
</feature>
<dbReference type="RefSeq" id="XP_007871209.1">
    <property type="nucleotide sequence ID" value="XM_007873018.1"/>
</dbReference>
<dbReference type="HOGENOM" id="CLU_258930_0_0_1"/>
<sequence length="1406" mass="155326">MTSIDISRAVQTNLDLEDQVNIADGIFVDALDPALPVDPDDLNAHSASGPGYQSFASHGSNIIPAGMASFLPPGEDAFRESVIVHGRRGAQSTDRSFSDRTPIQVTYRRLEDLFDRGRGHEASNILQRRWRSNILLDATKTVQANGLDSVQFFQHANYLDCHFILGRGIGIDVGIPQSSGMGWQYHLDLSKPHWYLRLADPPIGFNISGRVAYMGYAADLRWWTVFAPNAYIAGIQAPSDSKPYASSSSLMALGNFRRWAMFIAHCLAEILPGVAVYNKYPHIDNSDEYKHATSMGVETYQWNISLVYARRLAMVMKRDWTAWVEAAPSHFKNDFITDNSPLLFMEGYGQNAPLGSVNFANEATDWRKAYNWNEVATSMFSIAHGISVREISEKIPIAVEDIIDSNPDGVFDEGLNLIDDLADIDLEVTPIFDNQGTPIPAHHLEFKDTPCGTLANLGRFPDLFRGTVQREYGETDGEDDSSDGASDVDDPSRDMHRAARGIHPRFRAAARAAPLGKVKPSLFPHAFLGTAGHASIHTVPDAFKRCVQDINLDYMDQHLEVWQPAGDDDLPIWANSFIQGTFCQAYNEAAHSYRSRTAFHDAELGLNTRQFTGALGKGARTKRIAQQTAARLAACLPHEAFNRKISAPNLDVSFRFEQTFVLNWERLAPDVDRSSVAFDVIASIVLHLRTPDVFDQICETLYVFTPGTFPKLYSVMTFPLTSLIETVRAEIMAKMDHNGIPIDTGSTDGAAATPPLYHIELLSCLERALNFAHTGNRRVIETGVMNPLHIGRGLIVDGTPCLNRKNVTWSSANGSVTVSIDPDQWPTVKSVPCMSSARAQLLTYRDEHYQSYMAMFTLHHAIHCTNVKMAEAYEFPYNRALSVMHVFIGIMQRDIVAFVATEIQKTWLPLLQSQSEVLRKLAFNITSVQLKMWRESPHPLAPSARSILTLMLRKPNEPPLRSLPFGDPKHITLTDCASALLTLGSSTGDARHDSPLPPTGSSPYGLRQAISFITALFNDALSRSTDSSHSSDIIKIIRITLSDLQIHYLPTHPPSLSDRGRPITKASAYHWVSLGQPQEPGTGLVDVFTPQSVLDGLEPDEIEDSRSPWSILSSPVDDWPHLLHKDVLPEDFRMSDALGSTTKQASKPKANAPSANSDKAIQDETIKWVEHNIDMTNPVHKLVVFYSAIFALQAPNVMAMLRDAPDNIDSMNPKDIDDIIRNSEWLPATHSGSSLQRPYLAIFTVYVLACVETASPLYKKVLVSGKGPYSVLGIKCAHKYIVWYNMVRLGLARTSGGARLFGGGGNRTAGPAQFALRTSASGQWCFKSYRELEALWHSFVATMKDPDAGPYTAIRDIVGPAQAARMVKAGVLTAPVGVNITTRAVSEVAPEGSERPAKRRKNAQCL</sequence>
<feature type="domain" description="DUF8190" evidence="2">
    <location>
        <begin position="183"/>
        <end position="293"/>
    </location>
</feature>
<feature type="region of interest" description="Disordered" evidence="1">
    <location>
        <begin position="472"/>
        <end position="495"/>
    </location>
</feature>
<dbReference type="KEGG" id="gtr:GLOTRDRAFT_97094"/>
<dbReference type="STRING" id="670483.S7R7M7"/>
<dbReference type="InterPro" id="IPR058503">
    <property type="entry name" value="DUF8190"/>
</dbReference>
<protein>
    <recommendedName>
        <fullName evidence="2">DUF8190 domain-containing protein</fullName>
    </recommendedName>
</protein>
<reference evidence="3 4" key="1">
    <citation type="journal article" date="2012" name="Science">
        <title>The Paleozoic origin of enzymatic lignin decomposition reconstructed from 31 fungal genomes.</title>
        <authorList>
            <person name="Floudas D."/>
            <person name="Binder M."/>
            <person name="Riley R."/>
            <person name="Barry K."/>
            <person name="Blanchette R.A."/>
            <person name="Henrissat B."/>
            <person name="Martinez A.T."/>
            <person name="Otillar R."/>
            <person name="Spatafora J.W."/>
            <person name="Yadav J.S."/>
            <person name="Aerts A."/>
            <person name="Benoit I."/>
            <person name="Boyd A."/>
            <person name="Carlson A."/>
            <person name="Copeland A."/>
            <person name="Coutinho P.M."/>
            <person name="de Vries R.P."/>
            <person name="Ferreira P."/>
            <person name="Findley K."/>
            <person name="Foster B."/>
            <person name="Gaskell J."/>
            <person name="Glotzer D."/>
            <person name="Gorecki P."/>
            <person name="Heitman J."/>
            <person name="Hesse C."/>
            <person name="Hori C."/>
            <person name="Igarashi K."/>
            <person name="Jurgens J.A."/>
            <person name="Kallen N."/>
            <person name="Kersten P."/>
            <person name="Kohler A."/>
            <person name="Kuees U."/>
            <person name="Kumar T.K.A."/>
            <person name="Kuo A."/>
            <person name="LaButti K."/>
            <person name="Larrondo L.F."/>
            <person name="Lindquist E."/>
            <person name="Ling A."/>
            <person name="Lombard V."/>
            <person name="Lucas S."/>
            <person name="Lundell T."/>
            <person name="Martin R."/>
            <person name="McLaughlin D.J."/>
            <person name="Morgenstern I."/>
            <person name="Morin E."/>
            <person name="Murat C."/>
            <person name="Nagy L.G."/>
            <person name="Nolan M."/>
            <person name="Ohm R.A."/>
            <person name="Patyshakuliyeva A."/>
            <person name="Rokas A."/>
            <person name="Ruiz-Duenas F.J."/>
            <person name="Sabat G."/>
            <person name="Salamov A."/>
            <person name="Samejima M."/>
            <person name="Schmutz J."/>
            <person name="Slot J.C."/>
            <person name="St John F."/>
            <person name="Stenlid J."/>
            <person name="Sun H."/>
            <person name="Sun S."/>
            <person name="Syed K."/>
            <person name="Tsang A."/>
            <person name="Wiebenga A."/>
            <person name="Young D."/>
            <person name="Pisabarro A."/>
            <person name="Eastwood D.C."/>
            <person name="Martin F."/>
            <person name="Cullen D."/>
            <person name="Grigoriev I.V."/>
            <person name="Hibbett D.S."/>
        </authorList>
    </citation>
    <scope>NUCLEOTIDE SEQUENCE [LARGE SCALE GENOMIC DNA]</scope>
    <source>
        <strain evidence="3 4">ATCC 11539</strain>
    </source>
</reference>
<dbReference type="OMA" id="NILECTI"/>
<proteinExistence type="predicted"/>
<evidence type="ECO:0000259" key="2">
    <source>
        <dbReference type="Pfam" id="PF26608"/>
    </source>
</evidence>